<evidence type="ECO:0000313" key="2">
    <source>
        <dbReference type="EMBL" id="VDD77856.1"/>
    </source>
</evidence>
<evidence type="ECO:0000256" key="1">
    <source>
        <dbReference type="SAM" id="Phobius"/>
    </source>
</evidence>
<proteinExistence type="predicted"/>
<name>A0A3P6HRE2_MESCO</name>
<evidence type="ECO:0000313" key="3">
    <source>
        <dbReference type="Proteomes" id="UP000267029"/>
    </source>
</evidence>
<dbReference type="InterPro" id="IPR035940">
    <property type="entry name" value="CAP_sf"/>
</dbReference>
<accession>A0A3P6HRE2</accession>
<feature type="transmembrane region" description="Helical" evidence="1">
    <location>
        <begin position="97"/>
        <end position="115"/>
    </location>
</feature>
<dbReference type="STRING" id="53468.A0A3P6HRE2"/>
<keyword evidence="1" id="KW-0472">Membrane</keyword>
<keyword evidence="1" id="KW-1133">Transmembrane helix</keyword>
<dbReference type="OrthoDB" id="43654at2759"/>
<dbReference type="Proteomes" id="UP000267029">
    <property type="component" value="Unassembled WGS sequence"/>
</dbReference>
<dbReference type="EMBL" id="UXSR01001058">
    <property type="protein sequence ID" value="VDD77856.1"/>
    <property type="molecule type" value="Genomic_DNA"/>
</dbReference>
<sequence>MQVVWHQTTEIGCSLRKCEERYFVICRYRPAAKPLIEKPYEEGPSCSKCPQGYECHRNQCDANSVSVDNSYYSATQSNAATSVYASSREAHVSSSALTMHFLILIFLLAMVLIFYSK</sequence>
<gene>
    <name evidence="2" type="ORF">MCOS_LOCUS3859</name>
</gene>
<protein>
    <recommendedName>
        <fullName evidence="4">SCP domain-containing protein</fullName>
    </recommendedName>
</protein>
<reference evidence="2 3" key="1">
    <citation type="submission" date="2018-10" db="EMBL/GenBank/DDBJ databases">
        <authorList>
            <consortium name="Pathogen Informatics"/>
        </authorList>
    </citation>
    <scope>NUCLEOTIDE SEQUENCE [LARGE SCALE GENOMIC DNA]</scope>
</reference>
<dbReference type="AlphaFoldDB" id="A0A3P6HRE2"/>
<keyword evidence="1" id="KW-0812">Transmembrane</keyword>
<organism evidence="2 3">
    <name type="scientific">Mesocestoides corti</name>
    <name type="common">Flatworm</name>
    <dbReference type="NCBI Taxonomy" id="53468"/>
    <lineage>
        <taxon>Eukaryota</taxon>
        <taxon>Metazoa</taxon>
        <taxon>Spiralia</taxon>
        <taxon>Lophotrochozoa</taxon>
        <taxon>Platyhelminthes</taxon>
        <taxon>Cestoda</taxon>
        <taxon>Eucestoda</taxon>
        <taxon>Cyclophyllidea</taxon>
        <taxon>Mesocestoididae</taxon>
        <taxon>Mesocestoides</taxon>
    </lineage>
</organism>
<evidence type="ECO:0008006" key="4">
    <source>
        <dbReference type="Google" id="ProtNLM"/>
    </source>
</evidence>
<keyword evidence="3" id="KW-1185">Reference proteome</keyword>
<dbReference type="Gene3D" id="3.40.33.10">
    <property type="entry name" value="CAP"/>
    <property type="match status" value="1"/>
</dbReference>
<dbReference type="SUPFAM" id="SSF55797">
    <property type="entry name" value="PR-1-like"/>
    <property type="match status" value="1"/>
</dbReference>